<proteinExistence type="predicted"/>
<dbReference type="AlphaFoldDB" id="S4P9X6"/>
<accession>S4P9X6</accession>
<evidence type="ECO:0000313" key="1">
    <source>
        <dbReference type="EMBL" id="JAA87284.1"/>
    </source>
</evidence>
<protein>
    <submittedName>
        <fullName evidence="1">Uncharacterized protein</fullName>
    </submittedName>
</protein>
<feature type="non-terminal residue" evidence="1">
    <location>
        <position position="82"/>
    </location>
</feature>
<sequence length="82" mass="9292">MKLKRDLKCLVSVPCTIPLHCAPMFYLNITSFIVFCNEIIVVTGMITKVNSDLLPKRGIVTERKIAWLHVFAGTHLKCSNIF</sequence>
<reference evidence="1" key="2">
    <citation type="submission" date="2013-05" db="EMBL/GenBank/DDBJ databases">
        <authorList>
            <person name="Carter J.-M."/>
            <person name="Baker S.C."/>
            <person name="Pink R."/>
            <person name="Carter D.R.F."/>
            <person name="Collins A."/>
            <person name="Tomlin J."/>
            <person name="Gibbs M."/>
            <person name="Breuker C.J."/>
        </authorList>
    </citation>
    <scope>NUCLEOTIDE SEQUENCE</scope>
    <source>
        <tissue evidence="1">Ovary</tissue>
    </source>
</reference>
<organism evidence="1">
    <name type="scientific">Pararge aegeria</name>
    <name type="common">speckled wood butterfly</name>
    <dbReference type="NCBI Taxonomy" id="116150"/>
    <lineage>
        <taxon>Eukaryota</taxon>
        <taxon>Metazoa</taxon>
        <taxon>Ecdysozoa</taxon>
        <taxon>Arthropoda</taxon>
        <taxon>Hexapoda</taxon>
        <taxon>Insecta</taxon>
        <taxon>Pterygota</taxon>
        <taxon>Neoptera</taxon>
        <taxon>Endopterygota</taxon>
        <taxon>Lepidoptera</taxon>
        <taxon>Glossata</taxon>
        <taxon>Ditrysia</taxon>
        <taxon>Papilionoidea</taxon>
        <taxon>Nymphalidae</taxon>
        <taxon>Satyrinae</taxon>
        <taxon>Satyrini</taxon>
        <taxon>Parargina</taxon>
        <taxon>Pararge</taxon>
    </lineage>
</organism>
<dbReference type="EMBL" id="GAIX01005276">
    <property type="protein sequence ID" value="JAA87284.1"/>
    <property type="molecule type" value="Transcribed_RNA"/>
</dbReference>
<name>S4P9X6_9NEOP</name>
<reference evidence="1" key="1">
    <citation type="journal article" date="2013" name="BMC Genomics">
        <title>Unscrambling butterfly oogenesis.</title>
        <authorList>
            <person name="Carter J.M."/>
            <person name="Baker S.C."/>
            <person name="Pink R."/>
            <person name="Carter D.R."/>
            <person name="Collins A."/>
            <person name="Tomlin J."/>
            <person name="Gibbs M."/>
            <person name="Breuker C.J."/>
        </authorList>
    </citation>
    <scope>NUCLEOTIDE SEQUENCE</scope>
    <source>
        <tissue evidence="1">Ovary</tissue>
    </source>
</reference>